<dbReference type="OrthoDB" id="9804574at2"/>
<dbReference type="SMART" id="SM00858">
    <property type="entry name" value="SAF"/>
    <property type="match status" value="1"/>
</dbReference>
<evidence type="ECO:0000313" key="4">
    <source>
        <dbReference type="Proteomes" id="UP000315343"/>
    </source>
</evidence>
<dbReference type="Proteomes" id="UP000315343">
    <property type="component" value="Unassembled WGS sequence"/>
</dbReference>
<dbReference type="CDD" id="cd11613">
    <property type="entry name" value="SAF_AH_GD"/>
    <property type="match status" value="1"/>
</dbReference>
<dbReference type="Gene3D" id="2.30.130.110">
    <property type="match status" value="1"/>
</dbReference>
<name>A0A562JFC7_9FIRM</name>
<sequence length="95" mass="10473">MNAILKTSDNDNVVTCLRSLYKGDEVVADGLTFVVKEDIPQFHKMAIKDIKKGSPVLKYGQVIGLATRDINSGDYAHVHNIESTRGRGDKQEAVK</sequence>
<dbReference type="PANTHER" id="PTHR30536:SF5">
    <property type="entry name" value="ALTRONATE DEHYDRATASE"/>
    <property type="match status" value="1"/>
</dbReference>
<feature type="domain" description="SAF" evidence="2">
    <location>
        <begin position="11"/>
        <end position="82"/>
    </location>
</feature>
<reference evidence="3 4" key="1">
    <citation type="submission" date="2019-07" db="EMBL/GenBank/DDBJ databases">
        <title>Genomic Encyclopedia of Type Strains, Phase I: the one thousand microbial genomes (KMG-I) project.</title>
        <authorList>
            <person name="Kyrpides N."/>
        </authorList>
    </citation>
    <scope>NUCLEOTIDE SEQUENCE [LARGE SCALE GENOMIC DNA]</scope>
    <source>
        <strain evidence="3 4">DSM 13558</strain>
    </source>
</reference>
<dbReference type="InterPro" id="IPR052172">
    <property type="entry name" value="UxaA_altronate/galactarate_dh"/>
</dbReference>
<dbReference type="GO" id="GO:0016829">
    <property type="term" value="F:lyase activity"/>
    <property type="evidence" value="ECO:0007669"/>
    <property type="project" value="UniProtKB-KW"/>
</dbReference>
<proteinExistence type="predicted"/>
<evidence type="ECO:0000256" key="1">
    <source>
        <dbReference type="ARBA" id="ARBA00023239"/>
    </source>
</evidence>
<dbReference type="AlphaFoldDB" id="A0A562JFC7"/>
<dbReference type="InterPro" id="IPR013974">
    <property type="entry name" value="SAF"/>
</dbReference>
<evidence type="ECO:0000313" key="3">
    <source>
        <dbReference type="EMBL" id="TWH81534.1"/>
    </source>
</evidence>
<dbReference type="EMBL" id="VLKH01000003">
    <property type="protein sequence ID" value="TWH81534.1"/>
    <property type="molecule type" value="Genomic_DNA"/>
</dbReference>
<protein>
    <submittedName>
        <fullName evidence="3">Altronate dehydratase small subunit</fullName>
    </submittedName>
</protein>
<evidence type="ECO:0000259" key="2">
    <source>
        <dbReference type="SMART" id="SM00858"/>
    </source>
</evidence>
<dbReference type="Pfam" id="PF08666">
    <property type="entry name" value="SAF"/>
    <property type="match status" value="1"/>
</dbReference>
<keyword evidence="4" id="KW-1185">Reference proteome</keyword>
<organism evidence="3 4">
    <name type="scientific">Sedimentibacter saalensis</name>
    <dbReference type="NCBI Taxonomy" id="130788"/>
    <lineage>
        <taxon>Bacteria</taxon>
        <taxon>Bacillati</taxon>
        <taxon>Bacillota</taxon>
        <taxon>Tissierellia</taxon>
        <taxon>Sedimentibacter</taxon>
    </lineage>
</organism>
<dbReference type="RefSeq" id="WP_019229925.1">
    <property type="nucleotide sequence ID" value="NZ_JAYFNS010000016.1"/>
</dbReference>
<keyword evidence="1" id="KW-0456">Lyase</keyword>
<dbReference type="InterPro" id="IPR044144">
    <property type="entry name" value="SAF_UxaA/GarD"/>
</dbReference>
<dbReference type="PANTHER" id="PTHR30536">
    <property type="entry name" value="ALTRONATE/GALACTARATE DEHYDRATASE"/>
    <property type="match status" value="1"/>
</dbReference>
<dbReference type="GO" id="GO:0019698">
    <property type="term" value="P:D-galacturonate catabolic process"/>
    <property type="evidence" value="ECO:0007669"/>
    <property type="project" value="TreeGrafter"/>
</dbReference>
<accession>A0A562JFC7</accession>
<gene>
    <name evidence="3" type="ORF">LY60_01286</name>
</gene>
<comment type="caution">
    <text evidence="3">The sequence shown here is derived from an EMBL/GenBank/DDBJ whole genome shotgun (WGS) entry which is preliminary data.</text>
</comment>